<keyword evidence="2" id="KW-0812">Transmembrane</keyword>
<name>A0A4P5ZT22_PLAAG</name>
<organism evidence="4 5">
    <name type="scientific">Planktothrix agardhii CCAP 1459/11A</name>
    <dbReference type="NCBI Taxonomy" id="282420"/>
    <lineage>
        <taxon>Bacteria</taxon>
        <taxon>Bacillati</taxon>
        <taxon>Cyanobacteriota</taxon>
        <taxon>Cyanophyceae</taxon>
        <taxon>Oscillatoriophycideae</taxon>
        <taxon>Oscillatoriales</taxon>
        <taxon>Microcoleaceae</taxon>
        <taxon>Planktothrix</taxon>
    </lineage>
</organism>
<sequence>MDDSTEKQKLWKIYGILMGVMVGGAVLILGGQAAWNTIQQNLAKSNTPSNSTTQSLTSTPNNITPSPQSAASNTLTQEEAVNLIERYLQAKEKIFAPPFDRQLAASLTTDTVYNDIVKPGGSIEWLQQNNAYYHYGRRSVQGTGYFSATDNKAEVEVSIEQVVYFYSNETLNKSTTDSSIYRFTLKQENGNWKISERSEKNQ</sequence>
<feature type="domain" description="Plastid division protein CDP1-like IMS" evidence="3">
    <location>
        <begin position="80"/>
        <end position="195"/>
    </location>
</feature>
<keyword evidence="2" id="KW-0472">Membrane</keyword>
<protein>
    <submittedName>
        <fullName evidence="4">Serine/threonine protein kinase</fullName>
    </submittedName>
</protein>
<keyword evidence="4" id="KW-0808">Transferase</keyword>
<dbReference type="EMBL" id="BJCD01000031">
    <property type="protein sequence ID" value="GDZ93065.1"/>
    <property type="molecule type" value="Genomic_DNA"/>
</dbReference>
<dbReference type="GO" id="GO:0004674">
    <property type="term" value="F:protein serine/threonine kinase activity"/>
    <property type="evidence" value="ECO:0007669"/>
    <property type="project" value="UniProtKB-KW"/>
</dbReference>
<accession>A0A4P5ZT22</accession>
<keyword evidence="4" id="KW-0418">Kinase</keyword>
<evidence type="ECO:0000256" key="2">
    <source>
        <dbReference type="SAM" id="Phobius"/>
    </source>
</evidence>
<feature type="region of interest" description="Disordered" evidence="1">
    <location>
        <begin position="44"/>
        <end position="74"/>
    </location>
</feature>
<dbReference type="AlphaFoldDB" id="A0A4P5ZT22"/>
<comment type="caution">
    <text evidence="4">The sequence shown here is derived from an EMBL/GenBank/DDBJ whole genome shotgun (WGS) entry which is preliminary data.</text>
</comment>
<keyword evidence="2" id="KW-1133">Transmembrane helix</keyword>
<evidence type="ECO:0000259" key="3">
    <source>
        <dbReference type="Pfam" id="PF13355"/>
    </source>
</evidence>
<proteinExistence type="predicted"/>
<dbReference type="RefSeq" id="WP_141293582.1">
    <property type="nucleotide sequence ID" value="NZ_BJCD01000031.1"/>
</dbReference>
<reference evidence="5" key="1">
    <citation type="submission" date="2019-02" db="EMBL/GenBank/DDBJ databases">
        <title>Draft genome sequence of Planktothrix agardhii NIES-905.</title>
        <authorList>
            <person name="Yamaguchi H."/>
            <person name="Suzuki S."/>
            <person name="Kawachi M."/>
        </authorList>
    </citation>
    <scope>NUCLEOTIDE SEQUENCE [LARGE SCALE GENOMIC DNA]</scope>
    <source>
        <strain evidence="5">CCAP 1459/11A</strain>
    </source>
</reference>
<feature type="transmembrane region" description="Helical" evidence="2">
    <location>
        <begin position="12"/>
        <end position="35"/>
    </location>
</feature>
<dbReference type="Pfam" id="PF13355">
    <property type="entry name" value="ARC6-like_IMS"/>
    <property type="match status" value="1"/>
</dbReference>
<dbReference type="InterPro" id="IPR025344">
    <property type="entry name" value="CDP1-like_IMS"/>
</dbReference>
<evidence type="ECO:0000313" key="5">
    <source>
        <dbReference type="Proteomes" id="UP000299794"/>
    </source>
</evidence>
<evidence type="ECO:0000256" key="1">
    <source>
        <dbReference type="SAM" id="MobiDB-lite"/>
    </source>
</evidence>
<keyword evidence="4" id="KW-0723">Serine/threonine-protein kinase</keyword>
<gene>
    <name evidence="4" type="ORF">PA905_09000</name>
</gene>
<dbReference type="Proteomes" id="UP000299794">
    <property type="component" value="Unassembled WGS sequence"/>
</dbReference>
<evidence type="ECO:0000313" key="4">
    <source>
        <dbReference type="EMBL" id="GDZ93065.1"/>
    </source>
</evidence>